<feature type="transmembrane region" description="Helical" evidence="10">
    <location>
        <begin position="240"/>
        <end position="265"/>
    </location>
</feature>
<dbReference type="AlphaFoldDB" id="A0A9P9IY18"/>
<evidence type="ECO:0000256" key="9">
    <source>
        <dbReference type="SAM" id="MobiDB-lite"/>
    </source>
</evidence>
<reference evidence="12" key="1">
    <citation type="journal article" date="2021" name="Nat. Commun.">
        <title>Genetic determinants of endophytism in the Arabidopsis root mycobiome.</title>
        <authorList>
            <person name="Mesny F."/>
            <person name="Miyauchi S."/>
            <person name="Thiergart T."/>
            <person name="Pickel B."/>
            <person name="Atanasova L."/>
            <person name="Karlsson M."/>
            <person name="Huettel B."/>
            <person name="Barry K.W."/>
            <person name="Haridas S."/>
            <person name="Chen C."/>
            <person name="Bauer D."/>
            <person name="Andreopoulos W."/>
            <person name="Pangilinan J."/>
            <person name="LaButti K."/>
            <person name="Riley R."/>
            <person name="Lipzen A."/>
            <person name="Clum A."/>
            <person name="Drula E."/>
            <person name="Henrissat B."/>
            <person name="Kohler A."/>
            <person name="Grigoriev I.V."/>
            <person name="Martin F.M."/>
            <person name="Hacquard S."/>
        </authorList>
    </citation>
    <scope>NUCLEOTIDE SEQUENCE</scope>
    <source>
        <strain evidence="12">MPI-CAGE-AT-0147</strain>
    </source>
</reference>
<evidence type="ECO:0000256" key="4">
    <source>
        <dbReference type="ARBA" id="ARBA00022692"/>
    </source>
</evidence>
<organism evidence="12 13">
    <name type="scientific">Dactylonectria macrodidyma</name>
    <dbReference type="NCBI Taxonomy" id="307937"/>
    <lineage>
        <taxon>Eukaryota</taxon>
        <taxon>Fungi</taxon>
        <taxon>Dikarya</taxon>
        <taxon>Ascomycota</taxon>
        <taxon>Pezizomycotina</taxon>
        <taxon>Sordariomycetes</taxon>
        <taxon>Hypocreomycetidae</taxon>
        <taxon>Hypocreales</taxon>
        <taxon>Nectriaceae</taxon>
        <taxon>Dactylonectria</taxon>
    </lineage>
</organism>
<keyword evidence="13" id="KW-1185">Reference proteome</keyword>
<dbReference type="InterPro" id="IPR011701">
    <property type="entry name" value="MFS"/>
</dbReference>
<evidence type="ECO:0000313" key="12">
    <source>
        <dbReference type="EMBL" id="KAH7136396.1"/>
    </source>
</evidence>
<feature type="transmembrane region" description="Helical" evidence="10">
    <location>
        <begin position="173"/>
        <end position="194"/>
    </location>
</feature>
<evidence type="ECO:0000256" key="1">
    <source>
        <dbReference type="ARBA" id="ARBA00004651"/>
    </source>
</evidence>
<feature type="transmembrane region" description="Helical" evidence="10">
    <location>
        <begin position="449"/>
        <end position="474"/>
    </location>
</feature>
<feature type="transmembrane region" description="Helical" evidence="10">
    <location>
        <begin position="313"/>
        <end position="339"/>
    </location>
</feature>
<dbReference type="OrthoDB" id="446368at2759"/>
<dbReference type="Proteomes" id="UP000738349">
    <property type="component" value="Unassembled WGS sequence"/>
</dbReference>
<feature type="transmembrane region" description="Helical" evidence="10">
    <location>
        <begin position="418"/>
        <end position="442"/>
    </location>
</feature>
<feature type="domain" description="Major facilitator superfamily (MFS) profile" evidence="11">
    <location>
        <begin position="82"/>
        <end position="515"/>
    </location>
</feature>
<evidence type="ECO:0000256" key="3">
    <source>
        <dbReference type="ARBA" id="ARBA00022475"/>
    </source>
</evidence>
<keyword evidence="2" id="KW-0813">Transport</keyword>
<dbReference type="SUPFAM" id="SSF103473">
    <property type="entry name" value="MFS general substrate transporter"/>
    <property type="match status" value="1"/>
</dbReference>
<keyword evidence="6 10" id="KW-0472">Membrane</keyword>
<dbReference type="FunFam" id="1.20.1250.20:FF:000266">
    <property type="entry name" value="MFS multidrug transporter, putative"/>
    <property type="match status" value="1"/>
</dbReference>
<dbReference type="EMBL" id="JAGMUV010000013">
    <property type="protein sequence ID" value="KAH7136396.1"/>
    <property type="molecule type" value="Genomic_DNA"/>
</dbReference>
<dbReference type="CDD" id="cd17323">
    <property type="entry name" value="MFS_Tpo1_MDR_like"/>
    <property type="match status" value="1"/>
</dbReference>
<feature type="transmembrane region" description="Helical" evidence="10">
    <location>
        <begin position="345"/>
        <end position="370"/>
    </location>
</feature>
<dbReference type="GO" id="GO:0022857">
    <property type="term" value="F:transmembrane transporter activity"/>
    <property type="evidence" value="ECO:0007669"/>
    <property type="project" value="InterPro"/>
</dbReference>
<evidence type="ECO:0000256" key="6">
    <source>
        <dbReference type="ARBA" id="ARBA00023136"/>
    </source>
</evidence>
<evidence type="ECO:0000256" key="8">
    <source>
        <dbReference type="ARBA" id="ARBA00038459"/>
    </source>
</evidence>
<dbReference type="GO" id="GO:0005886">
    <property type="term" value="C:plasma membrane"/>
    <property type="evidence" value="ECO:0007669"/>
    <property type="project" value="UniProtKB-SubCell"/>
</dbReference>
<protein>
    <submittedName>
        <fullName evidence="12">Major facilitator superfamily transporter</fullName>
    </submittedName>
</protein>
<comment type="similarity">
    <text evidence="8">Belongs to the major facilitator superfamily. DHA1 family. Polyamines/proton antiporter (TC 2.A.1.2.16) subfamily.</text>
</comment>
<keyword evidence="4 10" id="KW-0812">Transmembrane</keyword>
<feature type="region of interest" description="Disordered" evidence="9">
    <location>
        <begin position="1"/>
        <end position="24"/>
    </location>
</feature>
<feature type="transmembrane region" description="Helical" evidence="10">
    <location>
        <begin position="80"/>
        <end position="97"/>
    </location>
</feature>
<dbReference type="InterPro" id="IPR020846">
    <property type="entry name" value="MFS_dom"/>
</dbReference>
<comment type="caution">
    <text evidence="12">The sequence shown here is derived from an EMBL/GenBank/DDBJ whole genome shotgun (WGS) entry which is preliminary data.</text>
</comment>
<dbReference type="PROSITE" id="PS50850">
    <property type="entry name" value="MFS"/>
    <property type="match status" value="1"/>
</dbReference>
<keyword evidence="5 10" id="KW-1133">Transmembrane helix</keyword>
<sequence length="557" mass="60268">MSSTNQPLSPPTSTAVQPPDPESHADSVSHFCLVLDQAEISHHVLHYAYQGAGTAESPFLVELLPGDPFDPMAFPKWRKWTITFLLAIASLAVAFASTAYSSGMEDIAQQFRVSSEVALLGLSLFILGLAVGPLLWAPLSEEYGRQYLFIGTYTAHVVFNAGAAAAQNIETLIILRFFAAFFGAAPYTNSNAVLADMFPASERGLAMTLFGAAPFLGPALGPIAGGFLGAAGGWRWIQGLMASFTGVSLILCTICVPETYAPVLLRRRAAKLSKITGKVYVSSVDAHQSRQSVGQVLRRTLLRPWILLFREPIVLLTAIYLAVIYGTLYLFFAAFPIVYQYQRGWPAGVSGLAFSGTAVGMAASILYVAAYDNKRYARLVTAGGGTAPPEARLPVAIIGSVWVTVGLFWFAWTNGRNVHWIVSIMASGFFAAGMVFVFVGIINYLIDSYVVYAASVLAANTVIRSLFGAAFPLFTTQMYKNIGIHWASSVPAFLALGCLPVPFLFYRYGESIRAKCKYAAEAAVILAKMRTRREVVPEGSASIEYENRQTGETVLRS</sequence>
<feature type="transmembrane region" description="Helical" evidence="10">
    <location>
        <begin position="486"/>
        <end position="506"/>
    </location>
</feature>
<feature type="transmembrane region" description="Helical" evidence="10">
    <location>
        <begin position="206"/>
        <end position="228"/>
    </location>
</feature>
<feature type="transmembrane region" description="Helical" evidence="10">
    <location>
        <begin position="117"/>
        <end position="136"/>
    </location>
</feature>
<dbReference type="InterPro" id="IPR036259">
    <property type="entry name" value="MFS_trans_sf"/>
</dbReference>
<evidence type="ECO:0000256" key="2">
    <source>
        <dbReference type="ARBA" id="ARBA00022448"/>
    </source>
</evidence>
<proteinExistence type="inferred from homology"/>
<evidence type="ECO:0000259" key="11">
    <source>
        <dbReference type="PROSITE" id="PS50850"/>
    </source>
</evidence>
<evidence type="ECO:0000256" key="5">
    <source>
        <dbReference type="ARBA" id="ARBA00022989"/>
    </source>
</evidence>
<evidence type="ECO:0000256" key="7">
    <source>
        <dbReference type="ARBA" id="ARBA00023180"/>
    </source>
</evidence>
<accession>A0A9P9IY18</accession>
<keyword evidence="7" id="KW-0325">Glycoprotein</keyword>
<feature type="compositionally biased region" description="Polar residues" evidence="9">
    <location>
        <begin position="1"/>
        <end position="16"/>
    </location>
</feature>
<evidence type="ECO:0000256" key="10">
    <source>
        <dbReference type="SAM" id="Phobius"/>
    </source>
</evidence>
<feature type="transmembrane region" description="Helical" evidence="10">
    <location>
        <begin position="391"/>
        <end position="412"/>
    </location>
</feature>
<comment type="subcellular location">
    <subcellularLocation>
        <location evidence="1">Cell membrane</location>
        <topology evidence="1">Multi-pass membrane protein</topology>
    </subcellularLocation>
</comment>
<dbReference type="PANTHER" id="PTHR23502:SF186">
    <property type="entry name" value="MAJOR FACILITATOR SUPERFAMILY (MFS) PROFILE DOMAIN-CONTAINING PROTEIN"/>
    <property type="match status" value="1"/>
</dbReference>
<evidence type="ECO:0000313" key="13">
    <source>
        <dbReference type="Proteomes" id="UP000738349"/>
    </source>
</evidence>
<dbReference type="Pfam" id="PF07690">
    <property type="entry name" value="MFS_1"/>
    <property type="match status" value="1"/>
</dbReference>
<gene>
    <name evidence="12" type="ORF">EDB81DRAFT_949145</name>
</gene>
<dbReference type="Gene3D" id="1.20.1250.20">
    <property type="entry name" value="MFS general substrate transporter like domains"/>
    <property type="match status" value="1"/>
</dbReference>
<name>A0A9P9IY18_9HYPO</name>
<dbReference type="PANTHER" id="PTHR23502">
    <property type="entry name" value="MAJOR FACILITATOR SUPERFAMILY"/>
    <property type="match status" value="1"/>
</dbReference>
<keyword evidence="3" id="KW-1003">Cell membrane</keyword>